<evidence type="ECO:0000256" key="6">
    <source>
        <dbReference type="ARBA" id="ARBA00023136"/>
    </source>
</evidence>
<dbReference type="RefSeq" id="WP_072702770.1">
    <property type="nucleotide sequence ID" value="NZ_FMJB01000014.1"/>
</dbReference>
<keyword evidence="4 7" id="KW-0812">Transmembrane</keyword>
<dbReference type="Proteomes" id="UP000184085">
    <property type="component" value="Unassembled WGS sequence"/>
</dbReference>
<evidence type="ECO:0000313" key="8">
    <source>
        <dbReference type="EMBL" id="SCM66084.1"/>
    </source>
</evidence>
<evidence type="ECO:0000256" key="3">
    <source>
        <dbReference type="ARBA" id="ARBA00022475"/>
    </source>
</evidence>
<reference evidence="9" key="1">
    <citation type="submission" date="2016-09" db="EMBL/GenBank/DDBJ databases">
        <authorList>
            <person name="Wibberg D."/>
        </authorList>
    </citation>
    <scope>NUCLEOTIDE SEQUENCE [LARGE SCALE GENOMIC DNA]</scope>
</reference>
<organism evidence="8 9">
    <name type="scientific">Donghicola eburneus</name>
    <dbReference type="NCBI Taxonomy" id="393278"/>
    <lineage>
        <taxon>Bacteria</taxon>
        <taxon>Pseudomonadati</taxon>
        <taxon>Pseudomonadota</taxon>
        <taxon>Alphaproteobacteria</taxon>
        <taxon>Rhodobacterales</taxon>
        <taxon>Roseobacteraceae</taxon>
        <taxon>Donghicola</taxon>
    </lineage>
</organism>
<gene>
    <name evidence="8" type="ORF">KARMA_0256</name>
</gene>
<feature type="transmembrane region" description="Helical" evidence="7">
    <location>
        <begin position="47"/>
        <end position="69"/>
    </location>
</feature>
<feature type="transmembrane region" description="Helical" evidence="7">
    <location>
        <begin position="387"/>
        <end position="408"/>
    </location>
</feature>
<dbReference type="PANTHER" id="PTHR30250:SF10">
    <property type="entry name" value="LIPOPOLYSACCHARIDE BIOSYNTHESIS PROTEIN WZXC"/>
    <property type="match status" value="1"/>
</dbReference>
<feature type="transmembrane region" description="Helical" evidence="7">
    <location>
        <begin position="289"/>
        <end position="312"/>
    </location>
</feature>
<keyword evidence="5 7" id="KW-1133">Transmembrane helix</keyword>
<feature type="transmembrane region" description="Helical" evidence="7">
    <location>
        <begin position="21"/>
        <end position="41"/>
    </location>
</feature>
<keyword evidence="9" id="KW-1185">Reference proteome</keyword>
<dbReference type="Pfam" id="PF13440">
    <property type="entry name" value="Polysacc_synt_3"/>
    <property type="match status" value="1"/>
</dbReference>
<evidence type="ECO:0000256" key="2">
    <source>
        <dbReference type="ARBA" id="ARBA00007430"/>
    </source>
</evidence>
<feature type="transmembrane region" description="Helical" evidence="7">
    <location>
        <begin position="420"/>
        <end position="444"/>
    </location>
</feature>
<dbReference type="PANTHER" id="PTHR30250">
    <property type="entry name" value="PST FAMILY PREDICTED COLANIC ACID TRANSPORTER"/>
    <property type="match status" value="1"/>
</dbReference>
<evidence type="ECO:0000256" key="5">
    <source>
        <dbReference type="ARBA" id="ARBA00022989"/>
    </source>
</evidence>
<dbReference type="AlphaFoldDB" id="A0A1M4MWR5"/>
<keyword evidence="3" id="KW-1003">Cell membrane</keyword>
<comment type="subcellular location">
    <subcellularLocation>
        <location evidence="1">Cell membrane</location>
        <topology evidence="1">Multi-pass membrane protein</topology>
    </subcellularLocation>
</comment>
<proteinExistence type="inferred from homology"/>
<keyword evidence="6 7" id="KW-0472">Membrane</keyword>
<name>A0A1M4MWR5_9RHOB</name>
<evidence type="ECO:0000256" key="7">
    <source>
        <dbReference type="SAM" id="Phobius"/>
    </source>
</evidence>
<feature type="transmembrane region" description="Helical" evidence="7">
    <location>
        <begin position="81"/>
        <end position="103"/>
    </location>
</feature>
<dbReference type="EMBL" id="FMJB01000014">
    <property type="protein sequence ID" value="SCM66084.1"/>
    <property type="molecule type" value="Genomic_DNA"/>
</dbReference>
<evidence type="ECO:0000256" key="4">
    <source>
        <dbReference type="ARBA" id="ARBA00022692"/>
    </source>
</evidence>
<evidence type="ECO:0000313" key="9">
    <source>
        <dbReference type="Proteomes" id="UP000184085"/>
    </source>
</evidence>
<dbReference type="GO" id="GO:0005886">
    <property type="term" value="C:plasma membrane"/>
    <property type="evidence" value="ECO:0007669"/>
    <property type="project" value="UniProtKB-SubCell"/>
</dbReference>
<feature type="transmembrane region" description="Helical" evidence="7">
    <location>
        <begin position="123"/>
        <end position="141"/>
    </location>
</feature>
<comment type="similarity">
    <text evidence="2">Belongs to the polysaccharide synthase family.</text>
</comment>
<protein>
    <submittedName>
        <fullName evidence="8">Putative secreted protein</fullName>
    </submittedName>
</protein>
<dbReference type="InterPro" id="IPR050833">
    <property type="entry name" value="Poly_Biosynth_Transport"/>
</dbReference>
<feature type="transmembrane region" description="Helical" evidence="7">
    <location>
        <begin position="361"/>
        <end position="381"/>
    </location>
</feature>
<feature type="transmembrane region" description="Helical" evidence="7">
    <location>
        <begin position="450"/>
        <end position="471"/>
    </location>
</feature>
<evidence type="ECO:0000256" key="1">
    <source>
        <dbReference type="ARBA" id="ARBA00004651"/>
    </source>
</evidence>
<sequence length="484" mass="52499">MLFSKLKSSFAKTGGTAAISVFGLASQQIASFVITLLAAGFLTAADYGTYTIAIIAVEFVIMLTHCGYFHFLVNSEKDETAVLSTVFWIMLAIGLVGGAAMYLGSEWLARLFDAPDLAEVLRYFGIFQPFVSIIGWASAVLTRMGLMKRYFLILIAGNLGGLLVGCIILVVWKSLFALVAYRGIRTLLELVLFVAACPKRPTLRFDRKIAYEGLRFSSGLYGSRFLSFLANFGTDLILAYALSTTEAGLYRFANRLATGTVDIIAQPLRSFAIKLFGAASRFSQPLDPIFKIMLAGSVFLTGGFAIAISALGGGLIETFFRPEYAAALGTLYAFALRAVARSGNDLIEPVFAARRSTQVTLHTNLVWTTLMLGTIVVFAPMGFETIAWAQAGVQILSFIGSLLVFKYWGRIDLSSAMPPLFMGLGLLGVYGIAVITGIFAIGAFEFSQEIRFILITLVTLILAGPTIYIGIRSSVLEMSIFESR</sequence>
<accession>A0A1M4MWR5</accession>
<feature type="transmembrane region" description="Helical" evidence="7">
    <location>
        <begin position="150"/>
        <end position="172"/>
    </location>
</feature>